<feature type="compositionally biased region" description="Acidic residues" evidence="1">
    <location>
        <begin position="1"/>
        <end position="11"/>
    </location>
</feature>
<feature type="region of interest" description="Disordered" evidence="1">
    <location>
        <begin position="1"/>
        <end position="26"/>
    </location>
</feature>
<keyword evidence="3" id="KW-1185">Reference proteome</keyword>
<protein>
    <submittedName>
        <fullName evidence="2">Uncharacterized protein</fullName>
    </submittedName>
</protein>
<gene>
    <name evidence="2" type="ORF">ATANTOWER_027776</name>
</gene>
<evidence type="ECO:0000313" key="3">
    <source>
        <dbReference type="Proteomes" id="UP001345963"/>
    </source>
</evidence>
<evidence type="ECO:0000313" key="2">
    <source>
        <dbReference type="EMBL" id="MED6262854.1"/>
    </source>
</evidence>
<sequence length="201" mass="22719">MLMVKEEEEEAPVNHRPCADLHDLKPHHIKEKQEKVYISLGGEQLNGKEEIDAIRFSANATPIKSEDDKQSPLLSQLYQDKIKGEELPEEMDREESIRIQDHGHGSIFLETKKDEDDVDVEHPVSELKHWKESRAPESDGNINDPFSSSEFAEKNVTVQQRCPCCRLQTVIKVTLSSSAEWCVSLPVTQDTSGLPVTSLSE</sequence>
<name>A0ABU7CMV5_9TELE</name>
<comment type="caution">
    <text evidence="2">The sequence shown here is derived from an EMBL/GenBank/DDBJ whole genome shotgun (WGS) entry which is preliminary data.</text>
</comment>
<proteinExistence type="predicted"/>
<accession>A0ABU7CMV5</accession>
<evidence type="ECO:0000256" key="1">
    <source>
        <dbReference type="SAM" id="MobiDB-lite"/>
    </source>
</evidence>
<reference evidence="2 3" key="1">
    <citation type="submission" date="2021-07" db="EMBL/GenBank/DDBJ databases">
        <authorList>
            <person name="Palmer J.M."/>
        </authorList>
    </citation>
    <scope>NUCLEOTIDE SEQUENCE [LARGE SCALE GENOMIC DNA]</scope>
    <source>
        <strain evidence="2 3">AT_MEX2019</strain>
        <tissue evidence="2">Muscle</tissue>
    </source>
</reference>
<organism evidence="2 3">
    <name type="scientific">Ataeniobius toweri</name>
    <dbReference type="NCBI Taxonomy" id="208326"/>
    <lineage>
        <taxon>Eukaryota</taxon>
        <taxon>Metazoa</taxon>
        <taxon>Chordata</taxon>
        <taxon>Craniata</taxon>
        <taxon>Vertebrata</taxon>
        <taxon>Euteleostomi</taxon>
        <taxon>Actinopterygii</taxon>
        <taxon>Neopterygii</taxon>
        <taxon>Teleostei</taxon>
        <taxon>Neoteleostei</taxon>
        <taxon>Acanthomorphata</taxon>
        <taxon>Ovalentaria</taxon>
        <taxon>Atherinomorphae</taxon>
        <taxon>Cyprinodontiformes</taxon>
        <taxon>Goodeidae</taxon>
        <taxon>Ataeniobius</taxon>
    </lineage>
</organism>
<dbReference type="EMBL" id="JAHUTI010095355">
    <property type="protein sequence ID" value="MED6262854.1"/>
    <property type="molecule type" value="Genomic_DNA"/>
</dbReference>
<feature type="compositionally biased region" description="Basic and acidic residues" evidence="1">
    <location>
        <begin position="17"/>
        <end position="26"/>
    </location>
</feature>
<dbReference type="Proteomes" id="UP001345963">
    <property type="component" value="Unassembled WGS sequence"/>
</dbReference>